<dbReference type="OrthoDB" id="422637at2759"/>
<dbReference type="Proteomes" id="UP000749646">
    <property type="component" value="Unassembled WGS sequence"/>
</dbReference>
<proteinExistence type="predicted"/>
<gene>
    <name evidence="8" type="primary">ABCD4</name>
    <name evidence="8" type="ORF">BGZ65_011057</name>
</gene>
<organism evidence="8 9">
    <name type="scientific">Modicella reniformis</name>
    <dbReference type="NCBI Taxonomy" id="1440133"/>
    <lineage>
        <taxon>Eukaryota</taxon>
        <taxon>Fungi</taxon>
        <taxon>Fungi incertae sedis</taxon>
        <taxon>Mucoromycota</taxon>
        <taxon>Mortierellomycotina</taxon>
        <taxon>Mortierellomycetes</taxon>
        <taxon>Mortierellales</taxon>
        <taxon>Mortierellaceae</taxon>
        <taxon>Modicella</taxon>
    </lineage>
</organism>
<dbReference type="GO" id="GO:0005324">
    <property type="term" value="F:long-chain fatty acid transmembrane transporter activity"/>
    <property type="evidence" value="ECO:0007669"/>
    <property type="project" value="TreeGrafter"/>
</dbReference>
<dbReference type="InterPro" id="IPR036640">
    <property type="entry name" value="ABC1_TM_sf"/>
</dbReference>
<evidence type="ECO:0000256" key="6">
    <source>
        <dbReference type="SAM" id="Phobius"/>
    </source>
</evidence>
<evidence type="ECO:0000256" key="3">
    <source>
        <dbReference type="ARBA" id="ARBA00022989"/>
    </source>
</evidence>
<dbReference type="GO" id="GO:0042760">
    <property type="term" value="P:very long-chain fatty acid catabolic process"/>
    <property type="evidence" value="ECO:0007669"/>
    <property type="project" value="TreeGrafter"/>
</dbReference>
<protein>
    <submittedName>
        <fullName evidence="8">ATP-binding cassette sub- D member 4</fullName>
    </submittedName>
</protein>
<dbReference type="GO" id="GO:0006635">
    <property type="term" value="P:fatty acid beta-oxidation"/>
    <property type="evidence" value="ECO:0007669"/>
    <property type="project" value="TreeGrafter"/>
</dbReference>
<keyword evidence="1" id="KW-0813">Transport</keyword>
<dbReference type="EMBL" id="JAAAHW010008088">
    <property type="protein sequence ID" value="KAF9945181.1"/>
    <property type="molecule type" value="Genomic_DNA"/>
</dbReference>
<feature type="transmembrane region" description="Helical" evidence="6">
    <location>
        <begin position="173"/>
        <end position="195"/>
    </location>
</feature>
<name>A0A9P6IRJ6_9FUNG</name>
<feature type="transmembrane region" description="Helical" evidence="6">
    <location>
        <begin position="85"/>
        <end position="102"/>
    </location>
</feature>
<dbReference type="InterPro" id="IPR027417">
    <property type="entry name" value="P-loop_NTPase"/>
</dbReference>
<dbReference type="GO" id="GO:0005524">
    <property type="term" value="F:ATP binding"/>
    <property type="evidence" value="ECO:0007669"/>
    <property type="project" value="UniProtKB-KW"/>
</dbReference>
<dbReference type="Gene3D" id="3.40.50.300">
    <property type="entry name" value="P-loop containing nucleotide triphosphate hydrolases"/>
    <property type="match status" value="1"/>
</dbReference>
<evidence type="ECO:0000259" key="7">
    <source>
        <dbReference type="PROSITE" id="PS50929"/>
    </source>
</evidence>
<comment type="caution">
    <text evidence="8">The sequence shown here is derived from an EMBL/GenBank/DDBJ whole genome shotgun (WGS) entry which is preliminary data.</text>
</comment>
<dbReference type="SUPFAM" id="SSF52540">
    <property type="entry name" value="P-loop containing nucleoside triphosphate hydrolases"/>
    <property type="match status" value="1"/>
</dbReference>
<dbReference type="GO" id="GO:0007031">
    <property type="term" value="P:peroxisome organization"/>
    <property type="evidence" value="ECO:0007669"/>
    <property type="project" value="TreeGrafter"/>
</dbReference>
<dbReference type="PANTHER" id="PTHR11384:SF59">
    <property type="entry name" value="LYSOSOMAL COBALAMIN TRANSPORTER ABCD4"/>
    <property type="match status" value="1"/>
</dbReference>
<feature type="coiled-coil region" evidence="5">
    <location>
        <begin position="223"/>
        <end position="250"/>
    </location>
</feature>
<feature type="domain" description="ABC transmembrane type-1" evidence="7">
    <location>
        <begin position="20"/>
        <end position="196"/>
    </location>
</feature>
<keyword evidence="2 6" id="KW-0812">Transmembrane</keyword>
<reference evidence="8" key="1">
    <citation type="journal article" date="2020" name="Fungal Divers.">
        <title>Resolving the Mortierellaceae phylogeny through synthesis of multi-gene phylogenetics and phylogenomics.</title>
        <authorList>
            <person name="Vandepol N."/>
            <person name="Liber J."/>
            <person name="Desiro A."/>
            <person name="Na H."/>
            <person name="Kennedy M."/>
            <person name="Barry K."/>
            <person name="Grigoriev I.V."/>
            <person name="Miller A.N."/>
            <person name="O'Donnell K."/>
            <person name="Stajich J.E."/>
            <person name="Bonito G."/>
        </authorList>
    </citation>
    <scope>NUCLEOTIDE SEQUENCE</scope>
    <source>
        <strain evidence="8">MES-2147</strain>
    </source>
</reference>
<feature type="transmembrane region" description="Helical" evidence="6">
    <location>
        <begin position="58"/>
        <end position="79"/>
    </location>
</feature>
<dbReference type="PANTHER" id="PTHR11384">
    <property type="entry name" value="ATP-BINDING CASSETTE, SUB-FAMILY D MEMBER"/>
    <property type="match status" value="1"/>
</dbReference>
<dbReference type="GO" id="GO:0005778">
    <property type="term" value="C:peroxisomal membrane"/>
    <property type="evidence" value="ECO:0007669"/>
    <property type="project" value="TreeGrafter"/>
</dbReference>
<dbReference type="Gene3D" id="1.20.1560.10">
    <property type="entry name" value="ABC transporter type 1, transmembrane domain"/>
    <property type="match status" value="1"/>
</dbReference>
<dbReference type="GO" id="GO:0140359">
    <property type="term" value="F:ABC-type transporter activity"/>
    <property type="evidence" value="ECO:0007669"/>
    <property type="project" value="InterPro"/>
</dbReference>
<keyword evidence="8" id="KW-0067">ATP-binding</keyword>
<dbReference type="AlphaFoldDB" id="A0A9P6IRJ6"/>
<dbReference type="InterPro" id="IPR050835">
    <property type="entry name" value="ABC_transporter_sub-D"/>
</dbReference>
<dbReference type="PROSITE" id="PS50929">
    <property type="entry name" value="ABC_TM1F"/>
    <property type="match status" value="1"/>
</dbReference>
<evidence type="ECO:0000313" key="8">
    <source>
        <dbReference type="EMBL" id="KAF9945181.1"/>
    </source>
</evidence>
<dbReference type="InterPro" id="IPR011527">
    <property type="entry name" value="ABC1_TM_dom"/>
</dbReference>
<keyword evidence="4 6" id="KW-0472">Membrane</keyword>
<accession>A0A9P6IRJ6</accession>
<keyword evidence="9" id="KW-1185">Reference proteome</keyword>
<evidence type="ECO:0000256" key="2">
    <source>
        <dbReference type="ARBA" id="ARBA00022692"/>
    </source>
</evidence>
<evidence type="ECO:0000256" key="4">
    <source>
        <dbReference type="ARBA" id="ARBA00023136"/>
    </source>
</evidence>
<evidence type="ECO:0000256" key="1">
    <source>
        <dbReference type="ARBA" id="ARBA00022448"/>
    </source>
</evidence>
<dbReference type="SUPFAM" id="SSF90123">
    <property type="entry name" value="ABC transporter transmembrane region"/>
    <property type="match status" value="1"/>
</dbReference>
<sequence length="317" mass="36723">KLISLESRRSLTLYFHKIYLRPKLFYRILFMHDDEVDNPDQRITQDIDKMSETLRRMVADLVITPLLVIFYTFQCWQMAGYTGPLFIYGFFFVSVFISRLLVNPVVDAVFYKESAEGYFRYLHVRFRQFAESITFSRGENEAKHSADEMLEILLRVQLEVVYKEIPLQFLQQGVSYFASILSYVIIAVPIFWGTYDHLPTADISSLISKFSKIIECTTDFSDLAGYTSRLGQLMEALEEMNIEIENIAIDFPHEEVLSTDNSIRLENISFHTPTGDLIISDFTFRFEPGRNTIIVGPNGELSSNTIYGGSENEQKRH</sequence>
<keyword evidence="3 6" id="KW-1133">Transmembrane helix</keyword>
<keyword evidence="8" id="KW-0547">Nucleotide-binding</keyword>
<dbReference type="GO" id="GO:0015910">
    <property type="term" value="P:long-chain fatty acid import into peroxisome"/>
    <property type="evidence" value="ECO:0007669"/>
    <property type="project" value="TreeGrafter"/>
</dbReference>
<keyword evidence="5" id="KW-0175">Coiled coil</keyword>
<evidence type="ECO:0000256" key="5">
    <source>
        <dbReference type="SAM" id="Coils"/>
    </source>
</evidence>
<dbReference type="Pfam" id="PF06472">
    <property type="entry name" value="ABC_membrane_2"/>
    <property type="match status" value="1"/>
</dbReference>
<feature type="non-terminal residue" evidence="8">
    <location>
        <position position="1"/>
    </location>
</feature>
<evidence type="ECO:0000313" key="9">
    <source>
        <dbReference type="Proteomes" id="UP000749646"/>
    </source>
</evidence>